<dbReference type="Gene3D" id="3.40.50.12370">
    <property type="match status" value="1"/>
</dbReference>
<gene>
    <name evidence="6" type="ORF">F0238_26120</name>
</gene>
<comment type="subcellular location">
    <subcellularLocation>
        <location evidence="1">Cytoplasm</location>
    </subcellularLocation>
</comment>
<dbReference type="RefSeq" id="WP_171354266.1">
    <property type="nucleotide sequence ID" value="NZ_CP120721.1"/>
</dbReference>
<dbReference type="InterPro" id="IPR006016">
    <property type="entry name" value="UspA"/>
</dbReference>
<proteinExistence type="inferred from homology"/>
<evidence type="ECO:0000256" key="3">
    <source>
        <dbReference type="ARBA" id="ARBA00022490"/>
    </source>
</evidence>
<evidence type="ECO:0000259" key="5">
    <source>
        <dbReference type="Pfam" id="PF00582"/>
    </source>
</evidence>
<comment type="similarity">
    <text evidence="2">Belongs to the universal stress protein A family.</text>
</comment>
<organism evidence="6 7">
    <name type="scientific">Vibrio coralliilyticus</name>
    <dbReference type="NCBI Taxonomy" id="190893"/>
    <lineage>
        <taxon>Bacteria</taxon>
        <taxon>Pseudomonadati</taxon>
        <taxon>Pseudomonadota</taxon>
        <taxon>Gammaproteobacteria</taxon>
        <taxon>Vibrionales</taxon>
        <taxon>Vibrionaceae</taxon>
        <taxon>Vibrio</taxon>
    </lineage>
</organism>
<evidence type="ECO:0000313" key="6">
    <source>
        <dbReference type="EMBL" id="NOJ26181.1"/>
    </source>
</evidence>
<comment type="caution">
    <text evidence="6">The sequence shown here is derived from an EMBL/GenBank/DDBJ whole genome shotgun (WGS) entry which is preliminary data.</text>
</comment>
<keyword evidence="3" id="KW-0963">Cytoplasm</keyword>
<protein>
    <submittedName>
        <fullName evidence="6">Universal stress protein</fullName>
    </submittedName>
</protein>
<dbReference type="EMBL" id="VTXP01000028">
    <property type="protein sequence ID" value="NOJ26181.1"/>
    <property type="molecule type" value="Genomic_DNA"/>
</dbReference>
<name>A0AAP6ZSW8_9VIBR</name>
<dbReference type="AlphaFoldDB" id="A0AAP6ZSW8"/>
<evidence type="ECO:0000256" key="2">
    <source>
        <dbReference type="ARBA" id="ARBA00008791"/>
    </source>
</evidence>
<evidence type="ECO:0000256" key="4">
    <source>
        <dbReference type="ARBA" id="ARBA00037131"/>
    </source>
</evidence>
<dbReference type="GO" id="GO:0005737">
    <property type="term" value="C:cytoplasm"/>
    <property type="evidence" value="ECO:0007669"/>
    <property type="project" value="UniProtKB-SubCell"/>
</dbReference>
<sequence>MDSVYFLTHQNKVPSQKVLAKLLMLAKCQKITVLIQDHRRGDDQLFSDFLRSDPEQIELRIKELQLWIAATKNKISDYCTDEGITLPDMAFEPIEGNNWISLLVAFIHRRTKLLVVDAEMNVRRLLPEMSKISCDILLLGRQSWATNMKALCAIDPLHREDQECAIDMAVTARGHWLSEEHNAGISLIYCCYVAPYLMRYHSQILANQKKGLEEFIEKMHLKSLPLLMPEGNPEEVLPRTITQMKAHILIMGSCQRSATSRFWSGSTTDALLESLPCDLLLVNKK</sequence>
<dbReference type="SUPFAM" id="SSF52402">
    <property type="entry name" value="Adenine nucleotide alpha hydrolases-like"/>
    <property type="match status" value="1"/>
</dbReference>
<dbReference type="GeneID" id="93944878"/>
<dbReference type="PANTHER" id="PTHR47892:SF1">
    <property type="entry name" value="UNIVERSAL STRESS PROTEIN E"/>
    <property type="match status" value="1"/>
</dbReference>
<reference evidence="6 7" key="1">
    <citation type="submission" date="2019-09" db="EMBL/GenBank/DDBJ databases">
        <title>Draft genome sequencing and comparative genomics of hatchery-associated Vibrios.</title>
        <authorList>
            <person name="Kehlet-Delgado H."/>
            <person name="Mueller R.S."/>
        </authorList>
    </citation>
    <scope>NUCLEOTIDE SEQUENCE [LARGE SCALE GENOMIC DNA]</scope>
    <source>
        <strain evidence="6 7">09-121-3</strain>
    </source>
</reference>
<dbReference type="PANTHER" id="PTHR47892">
    <property type="entry name" value="UNIVERSAL STRESS PROTEIN E"/>
    <property type="match status" value="1"/>
</dbReference>
<evidence type="ECO:0000313" key="7">
    <source>
        <dbReference type="Proteomes" id="UP000576645"/>
    </source>
</evidence>
<evidence type="ECO:0000256" key="1">
    <source>
        <dbReference type="ARBA" id="ARBA00004496"/>
    </source>
</evidence>
<comment type="function">
    <text evidence="4">Required for resistance to DNA-damaging agents.</text>
</comment>
<feature type="domain" description="UspA" evidence="5">
    <location>
        <begin position="149"/>
        <end position="282"/>
    </location>
</feature>
<dbReference type="Proteomes" id="UP000576645">
    <property type="component" value="Unassembled WGS sequence"/>
</dbReference>
<dbReference type="Pfam" id="PF00582">
    <property type="entry name" value="Usp"/>
    <property type="match status" value="1"/>
</dbReference>
<accession>A0AAP6ZSW8</accession>